<name>A0A977K9A5_9CREN</name>
<evidence type="ECO:0000256" key="2">
    <source>
        <dbReference type="ARBA" id="ARBA00005092"/>
    </source>
</evidence>
<dbReference type="FunFam" id="3.40.1670.10:FF:000003">
    <property type="entry name" value="Phenolic acid decarboxylase"/>
    <property type="match status" value="1"/>
</dbReference>
<accession>A0A977K9A5</accession>
<dbReference type="Gene3D" id="3.40.1670.10">
    <property type="entry name" value="UbiD C-terminal domain-like"/>
    <property type="match status" value="1"/>
</dbReference>
<organism evidence="12 13">
    <name type="scientific">Ignicoccus pacificus DSM 13166</name>
    <dbReference type="NCBI Taxonomy" id="940294"/>
    <lineage>
        <taxon>Archaea</taxon>
        <taxon>Thermoproteota</taxon>
        <taxon>Thermoprotei</taxon>
        <taxon>Desulfurococcales</taxon>
        <taxon>Desulfurococcaceae</taxon>
        <taxon>Ignicoccus</taxon>
    </lineage>
</organism>
<dbReference type="SUPFAM" id="SSF50475">
    <property type="entry name" value="FMN-binding split barrel"/>
    <property type="match status" value="1"/>
</dbReference>
<evidence type="ECO:0000313" key="13">
    <source>
        <dbReference type="Proteomes" id="UP001063698"/>
    </source>
</evidence>
<keyword evidence="13" id="KW-1185">Reference proteome</keyword>
<comment type="function">
    <text evidence="5">Catalyzes the conversion of trans-anhydromevalonate 5-phosphate (tAHMP) into isopentenyl phosphate. Involved in the archaeal mevalonate (MVA) pathway, which provides fundamental precursors for isoprenoid biosynthesis, such as isopentenyl diphosphate (IPP) and dimethylallyl diphosphate (DMAPP).</text>
</comment>
<comment type="catalytic activity">
    <reaction evidence="4">
        <text>(2E)-3-methyl-5-phosphooxypent-2-enoate + H(+) = isopentenyl phosphate + CO2</text>
        <dbReference type="Rhea" id="RHEA:78971"/>
        <dbReference type="ChEBI" id="CHEBI:15378"/>
        <dbReference type="ChEBI" id="CHEBI:16526"/>
        <dbReference type="ChEBI" id="CHEBI:65078"/>
        <dbReference type="ChEBI" id="CHEBI:229665"/>
        <dbReference type="EC" id="4.1.1.126"/>
    </reaction>
    <physiologicalReaction direction="left-to-right" evidence="4">
        <dbReference type="Rhea" id="RHEA:78972"/>
    </physiologicalReaction>
</comment>
<feature type="domain" description="3-octaprenyl-4-hydroxybenzoate carboxy-lyase-like C-terminal" evidence="11">
    <location>
        <begin position="320"/>
        <end position="443"/>
    </location>
</feature>
<dbReference type="InterPro" id="IPR049383">
    <property type="entry name" value="UbiD-like_N"/>
</dbReference>
<dbReference type="GO" id="GO:0016831">
    <property type="term" value="F:carboxy-lyase activity"/>
    <property type="evidence" value="ECO:0007669"/>
    <property type="project" value="InterPro"/>
</dbReference>
<dbReference type="Pfam" id="PF20696">
    <property type="entry name" value="UbiD_C"/>
    <property type="match status" value="1"/>
</dbReference>
<evidence type="ECO:0000259" key="10">
    <source>
        <dbReference type="Pfam" id="PF20695"/>
    </source>
</evidence>
<evidence type="ECO:0000256" key="8">
    <source>
        <dbReference type="ARBA" id="ARBA00049936"/>
    </source>
</evidence>
<evidence type="ECO:0000259" key="11">
    <source>
        <dbReference type="Pfam" id="PF20696"/>
    </source>
</evidence>
<dbReference type="NCBIfam" id="TIGR00148">
    <property type="entry name" value="UbiD family decarboxylase"/>
    <property type="match status" value="1"/>
</dbReference>
<dbReference type="Pfam" id="PF01977">
    <property type="entry name" value="UbiD"/>
    <property type="match status" value="1"/>
</dbReference>
<comment type="cofactor">
    <cofactor evidence="8">
        <name>prenylated FMN</name>
        <dbReference type="ChEBI" id="CHEBI:87746"/>
    </cofactor>
</comment>
<dbReference type="EC" id="4.1.1.126" evidence="6"/>
<dbReference type="InterPro" id="IPR002830">
    <property type="entry name" value="UbiD"/>
</dbReference>
<gene>
    <name evidence="12" type="ORF">IPA_03550</name>
</gene>
<protein>
    <recommendedName>
        <fullName evidence="7">Anhydromevalonate phosphate decarboxylase</fullName>
        <ecNumber evidence="6">4.1.1.126</ecNumber>
    </recommendedName>
</protein>
<dbReference type="GO" id="GO:0005737">
    <property type="term" value="C:cytoplasm"/>
    <property type="evidence" value="ECO:0007669"/>
    <property type="project" value="TreeGrafter"/>
</dbReference>
<proteinExistence type="inferred from homology"/>
<evidence type="ECO:0000256" key="1">
    <source>
        <dbReference type="ARBA" id="ARBA00001936"/>
    </source>
</evidence>
<evidence type="ECO:0000256" key="3">
    <source>
        <dbReference type="ARBA" id="ARBA00010021"/>
    </source>
</evidence>
<dbReference type="Proteomes" id="UP001063698">
    <property type="component" value="Chromosome"/>
</dbReference>
<dbReference type="SUPFAM" id="SSF143968">
    <property type="entry name" value="UbiD C-terminal domain-like"/>
    <property type="match status" value="1"/>
</dbReference>
<evidence type="ECO:0000313" key="12">
    <source>
        <dbReference type="EMBL" id="UXD21372.1"/>
    </source>
</evidence>
<dbReference type="AlphaFoldDB" id="A0A977K9A5"/>
<sequence length="485" mass="55196">MFEDLRSYLDHLKERDLLHEVNVEVDPVEEVPEILRHLMWKRYPKAVLFNKLKGYEDWRVVGNIFGSMELIKIALGTENLEEIGERFLAPFKGKAEGVTGKLRKLSEMIGMGKYLPKKVRKGAVQERELEPDLLSIPTFKTWPKDASRYFTYALTITKDPDTEVHNFGVYRIMVYSPRRAVVHWQVHKRGAQNYLKYKKKGIRKMPVAIAIGGDPATLLTGALPVPEGIDKYMFAGILKGSSVPVIELDNGLLAPANAEALLVGYVDTEELAWEGPFGDHTGYYTPRDLYPVFHLEKMYARKDPIYYGTVVGRPPMEDAYIGKATERIFLPLMKWLIPEIVDVNLPPEGLFHGIAIVSIKKKYPGHARKVMHSLWGLGQMSFTKMIIVVDEDVDVHDIGEVMYAIASTVDPKRDVVIIENDVTDVLDHTTPTPPIASKMGIDATRKWKEECGYEWPERTEPDPKLVELVKSRWESYGFPSEVKPE</sequence>
<evidence type="ECO:0000256" key="7">
    <source>
        <dbReference type="ARBA" id="ARBA00049754"/>
    </source>
</evidence>
<comment type="similarity">
    <text evidence="3">Belongs to the UbiD family.</text>
</comment>
<dbReference type="InterPro" id="IPR048304">
    <property type="entry name" value="UbiD_Rift_dom"/>
</dbReference>
<evidence type="ECO:0000256" key="5">
    <source>
        <dbReference type="ARBA" id="ARBA00049583"/>
    </source>
</evidence>
<feature type="domain" description="3-octaprenyl-4-hydroxybenzoate carboxy-lyase-like N-terminal" evidence="10">
    <location>
        <begin position="9"/>
        <end position="86"/>
    </location>
</feature>
<dbReference type="KEGG" id="ipc:IPA_03550"/>
<dbReference type="InterPro" id="IPR049381">
    <property type="entry name" value="UbiD-like_C"/>
</dbReference>
<comment type="pathway">
    <text evidence="2">Isoprenoid biosynthesis; isopentenyl diphosphate biosynthesis via mevalonate pathway.</text>
</comment>
<evidence type="ECO:0000256" key="4">
    <source>
        <dbReference type="ARBA" id="ARBA00049054"/>
    </source>
</evidence>
<comment type="cofactor">
    <cofactor evidence="1">
        <name>Mn(2+)</name>
        <dbReference type="ChEBI" id="CHEBI:29035"/>
    </cofactor>
</comment>
<evidence type="ECO:0000259" key="9">
    <source>
        <dbReference type="Pfam" id="PF01977"/>
    </source>
</evidence>
<dbReference type="PANTHER" id="PTHR30108">
    <property type="entry name" value="3-OCTAPRENYL-4-HYDROXYBENZOATE CARBOXY-LYASE-RELATED"/>
    <property type="match status" value="1"/>
</dbReference>
<feature type="domain" description="3-octaprenyl-4-hydroxybenzoate carboxy-lyase-like Rift-related" evidence="9">
    <location>
        <begin position="118"/>
        <end position="314"/>
    </location>
</feature>
<dbReference type="PANTHER" id="PTHR30108:SF17">
    <property type="entry name" value="FERULIC ACID DECARBOXYLASE 1"/>
    <property type="match status" value="1"/>
</dbReference>
<evidence type="ECO:0000256" key="6">
    <source>
        <dbReference type="ARBA" id="ARBA00049727"/>
    </source>
</evidence>
<dbReference type="EMBL" id="CP006868">
    <property type="protein sequence ID" value="UXD21372.1"/>
    <property type="molecule type" value="Genomic_DNA"/>
</dbReference>
<reference evidence="12" key="1">
    <citation type="submission" date="2013-11" db="EMBL/GenBank/DDBJ databases">
        <title>Comparative genomics of Ignicoccus.</title>
        <authorList>
            <person name="Podar M."/>
        </authorList>
    </citation>
    <scope>NUCLEOTIDE SEQUENCE</scope>
    <source>
        <strain evidence="12">DSM 13166</strain>
    </source>
</reference>
<dbReference type="Pfam" id="PF20695">
    <property type="entry name" value="UbiD_N"/>
    <property type="match status" value="1"/>
</dbReference>